<feature type="compositionally biased region" description="Low complexity" evidence="1">
    <location>
        <begin position="296"/>
        <end position="307"/>
    </location>
</feature>
<feature type="compositionally biased region" description="Polar residues" evidence="1">
    <location>
        <begin position="93"/>
        <end position="108"/>
    </location>
</feature>
<evidence type="ECO:0000313" key="3">
    <source>
        <dbReference type="Proteomes" id="UP000694866"/>
    </source>
</evidence>
<reference evidence="4" key="2">
    <citation type="submission" date="2025-04" db="UniProtKB">
        <authorList>
            <consortium name="RefSeq"/>
        </authorList>
    </citation>
    <scope>IDENTIFICATION</scope>
    <source>
        <strain evidence="4">USDA-PBARC FA_bdor</strain>
        <tissue evidence="4">Whole organism</tissue>
    </source>
</reference>
<dbReference type="KEGG" id="fas:105272621"/>
<accession>A0A9R1UA58</accession>
<evidence type="ECO:0000313" key="4">
    <source>
        <dbReference type="RefSeq" id="XP_011313122.1"/>
    </source>
</evidence>
<evidence type="ECO:0000313" key="2">
    <source>
        <dbReference type="EMBL" id="JAG82975.1"/>
    </source>
</evidence>
<dbReference type="OrthoDB" id="7694438at2759"/>
<feature type="region of interest" description="Disordered" evidence="1">
    <location>
        <begin position="1"/>
        <end position="160"/>
    </location>
</feature>
<dbReference type="EMBL" id="GBYB01013208">
    <property type="protein sequence ID" value="JAG82975.1"/>
    <property type="molecule type" value="Transcribed_RNA"/>
</dbReference>
<dbReference type="GeneID" id="105272621"/>
<feature type="compositionally biased region" description="Basic residues" evidence="1">
    <location>
        <begin position="338"/>
        <end position="350"/>
    </location>
</feature>
<feature type="compositionally biased region" description="Polar residues" evidence="1">
    <location>
        <begin position="316"/>
        <end position="327"/>
    </location>
</feature>
<dbReference type="Proteomes" id="UP000694866">
    <property type="component" value="Unplaced"/>
</dbReference>
<sequence>MAEGDAKVNMSLDDIIKLDRKDKKKKTMVNGKSGGRKNRQGNVQRGQRGKGNNLRGRGPANKNKKNVNNSPKKSQAWRLQRQQSNGGFVAQRYKQNGTKRVQSKQNIKINERKNQNNRQGFPGRRAGAVRGVAKPGLTRSRSRNNLATAKRFTGQPKGVKRVSSLPNLRDPNSVYNRLGYQSPAQVAYRNRVKRAKQLLLQRQSQRLVPNDRLVPRAAKPLTNLQQRALERRQQILNSQRSFNAGGLRSDQILRAQRRQQYNQKLLRMNAARVNPHPNVNFMCTLGDEYSPRPRSRSMSQGGSMSRRQLPRGRSPFRQNPTNFTQQLARGPLFGGPRTRSRSRSRSRSRTRTVPLIHSNTNVDDRTFSEVMYSVGNNLGVTGRTLNDRFTF</sequence>
<protein>
    <submittedName>
        <fullName evidence="2">Baz1b_1 protein</fullName>
    </submittedName>
    <submittedName>
        <fullName evidence="4">Serine/arginine repetitive matrix protein 2</fullName>
    </submittedName>
</protein>
<dbReference type="RefSeq" id="XP_011313122.1">
    <property type="nucleotide sequence ID" value="XM_011314820.1"/>
</dbReference>
<evidence type="ECO:0000256" key="1">
    <source>
        <dbReference type="SAM" id="MobiDB-lite"/>
    </source>
</evidence>
<dbReference type="AlphaFoldDB" id="A0A0C9QFB0"/>
<accession>A0A0C9QFB0</accession>
<name>A0A0C9QFB0_9HYME</name>
<feature type="region of interest" description="Disordered" evidence="1">
    <location>
        <begin position="288"/>
        <end position="352"/>
    </location>
</feature>
<gene>
    <name evidence="2" type="primary">baz1b_1</name>
    <name evidence="4" type="synonym">LOC105272621</name>
    <name evidence="2" type="ORF">g.19415</name>
</gene>
<proteinExistence type="predicted"/>
<organism evidence="2">
    <name type="scientific">Fopius arisanus</name>
    <dbReference type="NCBI Taxonomy" id="64838"/>
    <lineage>
        <taxon>Eukaryota</taxon>
        <taxon>Metazoa</taxon>
        <taxon>Ecdysozoa</taxon>
        <taxon>Arthropoda</taxon>
        <taxon>Hexapoda</taxon>
        <taxon>Insecta</taxon>
        <taxon>Pterygota</taxon>
        <taxon>Neoptera</taxon>
        <taxon>Endopterygota</taxon>
        <taxon>Hymenoptera</taxon>
        <taxon>Apocrita</taxon>
        <taxon>Ichneumonoidea</taxon>
        <taxon>Braconidae</taxon>
        <taxon>Opiinae</taxon>
        <taxon>Fopius</taxon>
    </lineage>
</organism>
<reference evidence="2" key="1">
    <citation type="submission" date="2015-01" db="EMBL/GenBank/DDBJ databases">
        <title>Transcriptome Assembly of Fopius arisanus.</title>
        <authorList>
            <person name="Geib S."/>
        </authorList>
    </citation>
    <scope>NUCLEOTIDE SEQUENCE</scope>
</reference>
<keyword evidence="3" id="KW-1185">Reference proteome</keyword>